<dbReference type="Proteomes" id="UP000015102">
    <property type="component" value="Unassembled WGS sequence"/>
</dbReference>
<name>T1GEI3_MEGSC</name>
<feature type="domain" description="Fibronectin type-III" evidence="2">
    <location>
        <begin position="1"/>
        <end position="38"/>
    </location>
</feature>
<protein>
    <recommendedName>
        <fullName evidence="2">Fibronectin type-III domain-containing protein</fullName>
    </recommendedName>
</protein>
<dbReference type="EnsemblMetazoa" id="MESCA001747-RA">
    <property type="protein sequence ID" value="MESCA001747-PA"/>
    <property type="gene ID" value="MESCA001747"/>
</dbReference>
<organism evidence="3 4">
    <name type="scientific">Megaselia scalaris</name>
    <name type="common">Humpbacked fly</name>
    <name type="synonym">Phora scalaris</name>
    <dbReference type="NCBI Taxonomy" id="36166"/>
    <lineage>
        <taxon>Eukaryota</taxon>
        <taxon>Metazoa</taxon>
        <taxon>Ecdysozoa</taxon>
        <taxon>Arthropoda</taxon>
        <taxon>Hexapoda</taxon>
        <taxon>Insecta</taxon>
        <taxon>Pterygota</taxon>
        <taxon>Neoptera</taxon>
        <taxon>Endopterygota</taxon>
        <taxon>Diptera</taxon>
        <taxon>Brachycera</taxon>
        <taxon>Muscomorpha</taxon>
        <taxon>Platypezoidea</taxon>
        <taxon>Phoridae</taxon>
        <taxon>Megaseliini</taxon>
        <taxon>Megaselia</taxon>
    </lineage>
</organism>
<feature type="transmembrane region" description="Helical" evidence="1">
    <location>
        <begin position="58"/>
        <end position="82"/>
    </location>
</feature>
<dbReference type="PROSITE" id="PS50853">
    <property type="entry name" value="FN3"/>
    <property type="match status" value="1"/>
</dbReference>
<evidence type="ECO:0000313" key="4">
    <source>
        <dbReference type="Proteomes" id="UP000015102"/>
    </source>
</evidence>
<reference evidence="3" key="2">
    <citation type="submission" date="2015-06" db="UniProtKB">
        <authorList>
            <consortium name="EnsemblMetazoa"/>
        </authorList>
    </citation>
    <scope>IDENTIFICATION</scope>
</reference>
<dbReference type="InterPro" id="IPR003961">
    <property type="entry name" value="FN3_dom"/>
</dbReference>
<proteinExistence type="predicted"/>
<dbReference type="EMBL" id="CAQQ02130340">
    <property type="status" value="NOT_ANNOTATED_CDS"/>
    <property type="molecule type" value="Genomic_DNA"/>
</dbReference>
<sequence>MEVYKLAPNSSYEFRIWANNPLGAGQIVTTNVTTLPETSEDDLVRLIQIELDKFDPRWWILAVAIVLGTLVILSVGLIIVYCKEAMEEEEPNDNMELVANIFMNPGFDEKDRAKHTIYFGDDESDEEPLEKFKRRVSVFFTGPTIKRI</sequence>
<keyword evidence="1" id="KW-1133">Transmembrane helix</keyword>
<keyword evidence="1" id="KW-0472">Membrane</keyword>
<evidence type="ECO:0000313" key="3">
    <source>
        <dbReference type="EnsemblMetazoa" id="MESCA001747-PA"/>
    </source>
</evidence>
<keyword evidence="1" id="KW-0812">Transmembrane</keyword>
<dbReference type="HOGENOM" id="CLU_1760873_0_0_1"/>
<keyword evidence="4" id="KW-1185">Reference proteome</keyword>
<accession>T1GEI3</accession>
<dbReference type="InterPro" id="IPR036116">
    <property type="entry name" value="FN3_sf"/>
</dbReference>
<evidence type="ECO:0000259" key="2">
    <source>
        <dbReference type="PROSITE" id="PS50853"/>
    </source>
</evidence>
<reference evidence="4" key="1">
    <citation type="submission" date="2013-02" db="EMBL/GenBank/DDBJ databases">
        <authorList>
            <person name="Hughes D."/>
        </authorList>
    </citation>
    <scope>NUCLEOTIDE SEQUENCE</scope>
    <source>
        <strain>Durham</strain>
        <strain evidence="4">NC isolate 2 -- Noor lab</strain>
    </source>
</reference>
<dbReference type="AlphaFoldDB" id="T1GEI3"/>
<dbReference type="EMBL" id="CAQQ02130339">
    <property type="status" value="NOT_ANNOTATED_CDS"/>
    <property type="molecule type" value="Genomic_DNA"/>
</dbReference>
<evidence type="ECO:0000256" key="1">
    <source>
        <dbReference type="SAM" id="Phobius"/>
    </source>
</evidence>
<dbReference type="SUPFAM" id="SSF49265">
    <property type="entry name" value="Fibronectin type III"/>
    <property type="match status" value="1"/>
</dbReference>